<feature type="active site" description="Proton donor; for catalytic activity" evidence="15">
    <location>
        <position position="151"/>
    </location>
</feature>
<dbReference type="InterPro" id="IPR048283">
    <property type="entry name" value="AdoMetDC-like"/>
</dbReference>
<keyword evidence="11" id="KW-0456">Lyase</keyword>
<evidence type="ECO:0000256" key="1">
    <source>
        <dbReference type="ARBA" id="ARBA00001928"/>
    </source>
</evidence>
<comment type="caution">
    <text evidence="20">The sequence shown here is derived from an EMBL/GenBank/DDBJ whole genome shotgun (WGS) entry which is preliminary data.</text>
</comment>
<dbReference type="PANTHER" id="PTHR11570">
    <property type="entry name" value="S-ADENOSYLMETHIONINE DECARBOXYLASE"/>
    <property type="match status" value="1"/>
</dbReference>
<dbReference type="PROSITE" id="PS01336">
    <property type="entry name" value="ADOMETDC"/>
    <property type="match status" value="1"/>
</dbReference>
<evidence type="ECO:0000256" key="15">
    <source>
        <dbReference type="PIRSR" id="PIRSR001355-1"/>
    </source>
</evidence>
<keyword evidence="8" id="KW-0745">Spermidine biosynthesis</keyword>
<keyword evidence="10" id="KW-0865">Zymogen</keyword>
<evidence type="ECO:0000256" key="8">
    <source>
        <dbReference type="ARBA" id="ARBA00023066"/>
    </source>
</evidence>
<dbReference type="GO" id="GO:0005829">
    <property type="term" value="C:cytosol"/>
    <property type="evidence" value="ECO:0007669"/>
    <property type="project" value="TreeGrafter"/>
</dbReference>
<comment type="catalytic activity">
    <reaction evidence="14">
        <text>S-adenosyl-L-methionine + H(+) = S-adenosyl 3-(methylsulfanyl)propylamine + CO2</text>
        <dbReference type="Rhea" id="RHEA:15981"/>
        <dbReference type="ChEBI" id="CHEBI:15378"/>
        <dbReference type="ChEBI" id="CHEBI:16526"/>
        <dbReference type="ChEBI" id="CHEBI:57443"/>
        <dbReference type="ChEBI" id="CHEBI:59789"/>
        <dbReference type="EC" id="4.1.1.50"/>
    </reaction>
</comment>
<evidence type="ECO:0000256" key="7">
    <source>
        <dbReference type="ARBA" id="ARBA00022813"/>
    </source>
</evidence>
<feature type="active site" description="Proton acceptor; for processing activity" evidence="15">
    <location>
        <position position="317"/>
    </location>
</feature>
<feature type="chain" id="PRO_5044050722" description="S-adenosylmethionine decarboxylase alpha chain" evidence="19">
    <location>
        <begin position="137"/>
        <end position="407"/>
    </location>
</feature>
<name>A0AAW2I192_9NEOP</name>
<evidence type="ECO:0000256" key="13">
    <source>
        <dbReference type="ARBA" id="ARBA00023317"/>
    </source>
</evidence>
<keyword evidence="5" id="KW-0949">S-adenosyl-L-methionine</keyword>
<evidence type="ECO:0000256" key="4">
    <source>
        <dbReference type="ARBA" id="ARBA00012357"/>
    </source>
</evidence>
<keyword evidence="13" id="KW-0670">Pyruvate</keyword>
<dbReference type="InterPro" id="IPR018166">
    <property type="entry name" value="S-AdoMet_deCO2ase_CS"/>
</dbReference>
<proteinExistence type="inferred from homology"/>
<dbReference type="PIRSF" id="PIRSF001355">
    <property type="entry name" value="S-AdenosylMet_decarboxylase"/>
    <property type="match status" value="1"/>
</dbReference>
<evidence type="ECO:0000256" key="18">
    <source>
        <dbReference type="PIRSR" id="PIRSR001355-4"/>
    </source>
</evidence>
<evidence type="ECO:0000256" key="17">
    <source>
        <dbReference type="PIRSR" id="PIRSR001355-3"/>
    </source>
</evidence>
<feature type="binding site" evidence="16">
    <location>
        <position position="321"/>
    </location>
    <ligand>
        <name>substrate</name>
    </ligand>
</feature>
<dbReference type="InterPro" id="IPR001985">
    <property type="entry name" value="S-AdoMet_decarboxylase_euk"/>
</dbReference>
<evidence type="ECO:0000256" key="3">
    <source>
        <dbReference type="ARBA" id="ARBA00008466"/>
    </source>
</evidence>
<dbReference type="Pfam" id="PF01536">
    <property type="entry name" value="SAM_decarbox"/>
    <property type="match status" value="1"/>
</dbReference>
<feature type="active site" description="Schiff-base intermediate with substrate; via pyruvic acid" evidence="15">
    <location>
        <position position="137"/>
    </location>
</feature>
<gene>
    <name evidence="20" type="ORF">PYX00_003179</name>
</gene>
<evidence type="ECO:0000256" key="11">
    <source>
        <dbReference type="ARBA" id="ARBA00023239"/>
    </source>
</evidence>
<feature type="chain" id="PRO_5044050723" description="S-adenosylmethionine decarboxylase beta chain" evidence="19">
    <location>
        <begin position="1"/>
        <end position="136"/>
    </location>
</feature>
<evidence type="ECO:0000256" key="19">
    <source>
        <dbReference type="PIRSR" id="PIRSR001355-5"/>
    </source>
</evidence>
<organism evidence="20">
    <name type="scientific">Menopon gallinae</name>
    <name type="common">poultry shaft louse</name>
    <dbReference type="NCBI Taxonomy" id="328185"/>
    <lineage>
        <taxon>Eukaryota</taxon>
        <taxon>Metazoa</taxon>
        <taxon>Ecdysozoa</taxon>
        <taxon>Arthropoda</taxon>
        <taxon>Hexapoda</taxon>
        <taxon>Insecta</taxon>
        <taxon>Pterygota</taxon>
        <taxon>Neoptera</taxon>
        <taxon>Paraneoptera</taxon>
        <taxon>Psocodea</taxon>
        <taxon>Troctomorpha</taxon>
        <taxon>Phthiraptera</taxon>
        <taxon>Amblycera</taxon>
        <taxon>Menoponidae</taxon>
        <taxon>Menopon</taxon>
    </lineage>
</organism>
<dbReference type="GO" id="GO:0004014">
    <property type="term" value="F:adenosylmethionine decarboxylase activity"/>
    <property type="evidence" value="ECO:0007669"/>
    <property type="project" value="UniProtKB-EC"/>
</dbReference>
<accession>A0AAW2I192</accession>
<comment type="pathway">
    <text evidence="2">Amine and polyamine biosynthesis; S-adenosylmethioninamine biosynthesis; S-adenosylmethioninamine from S-adenosyl-L-methionine: step 1/1.</text>
</comment>
<dbReference type="GO" id="GO:0008295">
    <property type="term" value="P:spermidine biosynthetic process"/>
    <property type="evidence" value="ECO:0007669"/>
    <property type="project" value="UniProtKB-KW"/>
</dbReference>
<comment type="cofactor">
    <cofactor evidence="1">
        <name>pyruvate</name>
        <dbReference type="ChEBI" id="CHEBI:15361"/>
    </cofactor>
</comment>
<evidence type="ECO:0000256" key="16">
    <source>
        <dbReference type="PIRSR" id="PIRSR001355-2"/>
    </source>
</evidence>
<evidence type="ECO:0000256" key="9">
    <source>
        <dbReference type="ARBA" id="ARBA00023115"/>
    </source>
</evidence>
<evidence type="ECO:0000256" key="2">
    <source>
        <dbReference type="ARBA" id="ARBA00004911"/>
    </source>
</evidence>
<evidence type="ECO:0000256" key="6">
    <source>
        <dbReference type="ARBA" id="ARBA00022793"/>
    </source>
</evidence>
<feature type="modified residue" description="Pyruvic acid (Ser); by autocatalysis" evidence="17">
    <location>
        <position position="137"/>
    </location>
</feature>
<dbReference type="AlphaFoldDB" id="A0AAW2I192"/>
<evidence type="ECO:0000256" key="5">
    <source>
        <dbReference type="ARBA" id="ARBA00022691"/>
    </source>
</evidence>
<dbReference type="NCBIfam" id="TIGR00535">
    <property type="entry name" value="SAM_DCase"/>
    <property type="match status" value="1"/>
</dbReference>
<evidence type="ECO:0000256" key="14">
    <source>
        <dbReference type="ARBA" id="ARBA00048112"/>
    </source>
</evidence>
<dbReference type="PANTHER" id="PTHR11570:SF0">
    <property type="entry name" value="S-ADENOSYLMETHIONINE DECARBOXYLASE PROENZYME"/>
    <property type="match status" value="1"/>
</dbReference>
<reference evidence="20" key="1">
    <citation type="journal article" date="2024" name="Gigascience">
        <title>Chromosome-level genome of the poultry shaft louse Menopon gallinae provides insight into the host-switching and adaptive evolution of parasitic lice.</title>
        <authorList>
            <person name="Xu Y."/>
            <person name="Ma L."/>
            <person name="Liu S."/>
            <person name="Liang Y."/>
            <person name="Liu Q."/>
            <person name="He Z."/>
            <person name="Tian L."/>
            <person name="Duan Y."/>
            <person name="Cai W."/>
            <person name="Li H."/>
            <person name="Song F."/>
        </authorList>
    </citation>
    <scope>NUCLEOTIDE SEQUENCE</scope>
    <source>
        <strain evidence="20">Cailab_2023a</strain>
    </source>
</reference>
<keyword evidence="6" id="KW-0210">Decarboxylase</keyword>
<evidence type="ECO:0000256" key="12">
    <source>
        <dbReference type="ARBA" id="ARBA00023270"/>
    </source>
</evidence>
<feature type="binding site" evidence="16">
    <location>
        <position position="78"/>
    </location>
    <ligand>
        <name>substrate</name>
    </ligand>
</feature>
<keyword evidence="7 18" id="KW-0068">Autocatalytic cleavage</keyword>
<feature type="site" description="Cleavage (non-hydrolytic); by autolysis" evidence="18">
    <location>
        <begin position="136"/>
        <end position="137"/>
    </location>
</feature>
<dbReference type="SUPFAM" id="SSF56276">
    <property type="entry name" value="S-adenosylmethionine decarboxylase"/>
    <property type="match status" value="1"/>
</dbReference>
<evidence type="ECO:0000256" key="10">
    <source>
        <dbReference type="ARBA" id="ARBA00023145"/>
    </source>
</evidence>
<keyword evidence="12" id="KW-0704">Schiff base</keyword>
<dbReference type="GO" id="GO:0006597">
    <property type="term" value="P:spermine biosynthetic process"/>
    <property type="evidence" value="ECO:0007669"/>
    <property type="project" value="InterPro"/>
</dbReference>
<dbReference type="EC" id="4.1.1.50" evidence="4"/>
<sequence length="407" mass="47229">MSQHNFVFEILHAEPQSNRFEGGEVRLNAYVNVIHIYNRHRVERKDSSIGSETEIIRQIHYGVACCGSRMAENDQNYFEGVEKLLELWFTRKDGNTENCDLRDIPRQKWEALLKIVHCEIISYSSNEHMDAYVLSESSMFVAQRRIILKTCGMTTPLKCLKTLMHVVYQMTGFDYIEDVFYSRKNFKRPDLQSSPHQHFEQEVELLDSFFADRGGSAYCFGAVNRSCWYLYTLNPLQTTYKRKKSEPDQTLEILMTNLDTRVMSIFTRLESSSAAQATRTAGIDKLLPSMVIDDYLFQPCGYSMNGISKNGSYMTIHVTPEPEFSYVSFETNVPQASYKDVIQRVINTFQPGNFVLTVFANEDSEASETIREVEKMCAFGHWKRQDVQYCKLKDYDLTYAFYSKFPS</sequence>
<protein>
    <recommendedName>
        <fullName evidence="4">adenosylmethionine decarboxylase</fullName>
        <ecNumber evidence="4">4.1.1.50</ecNumber>
    </recommendedName>
</protein>
<evidence type="ECO:0000313" key="20">
    <source>
        <dbReference type="EMBL" id="KAL0275275.1"/>
    </source>
</evidence>
<comment type="similarity">
    <text evidence="3">Belongs to the eukaryotic AdoMetDC family.</text>
</comment>
<dbReference type="EMBL" id="JARGDH010000002">
    <property type="protein sequence ID" value="KAL0275275.1"/>
    <property type="molecule type" value="Genomic_DNA"/>
</dbReference>
<feature type="binding site" evidence="16">
    <location>
        <position position="297"/>
    </location>
    <ligand>
        <name>substrate</name>
    </ligand>
</feature>
<dbReference type="Gene3D" id="3.60.90.10">
    <property type="entry name" value="S-adenosylmethionine decarboxylase"/>
    <property type="match status" value="1"/>
</dbReference>
<feature type="active site" description="Proton acceptor; for processing activity" evidence="15">
    <location>
        <position position="303"/>
    </location>
</feature>
<keyword evidence="9" id="KW-0620">Polyamine biosynthesis</keyword>
<feature type="binding site" evidence="16">
    <location>
        <position position="136"/>
    </location>
    <ligand>
        <name>substrate</name>
    </ligand>
</feature>
<dbReference type="InterPro" id="IPR016067">
    <property type="entry name" value="S-AdoMet_deCO2ase_core"/>
</dbReference>